<reference evidence="2" key="1">
    <citation type="journal article" date="2014" name="Front. Microbiol.">
        <title>High frequency of phylogenetically diverse reductive dehalogenase-homologous genes in deep subseafloor sedimentary metagenomes.</title>
        <authorList>
            <person name="Kawai M."/>
            <person name="Futagami T."/>
            <person name="Toyoda A."/>
            <person name="Takaki Y."/>
            <person name="Nishi S."/>
            <person name="Hori S."/>
            <person name="Arai W."/>
            <person name="Tsubouchi T."/>
            <person name="Morono Y."/>
            <person name="Uchiyama I."/>
            <person name="Ito T."/>
            <person name="Fujiyama A."/>
            <person name="Inagaki F."/>
            <person name="Takami H."/>
        </authorList>
    </citation>
    <scope>NUCLEOTIDE SEQUENCE</scope>
    <source>
        <strain evidence="2">Expedition CK06-06</strain>
    </source>
</reference>
<protein>
    <recommendedName>
        <fullName evidence="3">DUF5658 domain-containing protein</fullName>
    </recommendedName>
</protein>
<evidence type="ECO:0000313" key="2">
    <source>
        <dbReference type="EMBL" id="GAF76756.1"/>
    </source>
</evidence>
<feature type="transmembrane region" description="Helical" evidence="1">
    <location>
        <begin position="84"/>
        <end position="108"/>
    </location>
</feature>
<feature type="transmembrane region" description="Helical" evidence="1">
    <location>
        <begin position="120"/>
        <end position="142"/>
    </location>
</feature>
<organism evidence="2">
    <name type="scientific">marine sediment metagenome</name>
    <dbReference type="NCBI Taxonomy" id="412755"/>
    <lineage>
        <taxon>unclassified sequences</taxon>
        <taxon>metagenomes</taxon>
        <taxon>ecological metagenomes</taxon>
    </lineage>
</organism>
<gene>
    <name evidence="2" type="ORF">S01H1_13552</name>
</gene>
<dbReference type="EMBL" id="BARS01006996">
    <property type="protein sequence ID" value="GAF76756.1"/>
    <property type="molecule type" value="Genomic_DNA"/>
</dbReference>
<keyword evidence="1" id="KW-1133">Transmembrane helix</keyword>
<keyword evidence="1" id="KW-0472">Membrane</keyword>
<sequence>MGAVLRLLKERVNWALERDRRVEGRVAAASRVLWPWRESRLVVLVGLLALLDYATTCAALELSGKGHIEEGGMLAGWALRIGGLGWLFLVDLGAVIALSIAAVTARILCFKFGFQGFGRAAFVVLLVPYAVVAFAAVVNNLVMTFL</sequence>
<accession>X0SNM8</accession>
<dbReference type="AlphaFoldDB" id="X0SNM8"/>
<name>X0SNM8_9ZZZZ</name>
<proteinExistence type="predicted"/>
<evidence type="ECO:0000256" key="1">
    <source>
        <dbReference type="SAM" id="Phobius"/>
    </source>
</evidence>
<keyword evidence="1" id="KW-0812">Transmembrane</keyword>
<comment type="caution">
    <text evidence="2">The sequence shown here is derived from an EMBL/GenBank/DDBJ whole genome shotgun (WGS) entry which is preliminary data.</text>
</comment>
<evidence type="ECO:0008006" key="3">
    <source>
        <dbReference type="Google" id="ProtNLM"/>
    </source>
</evidence>